<dbReference type="Proteomes" id="UP000694381">
    <property type="component" value="Unassembled WGS sequence"/>
</dbReference>
<keyword evidence="2" id="KW-1185">Reference proteome</keyword>
<dbReference type="Ensembl" id="ENSNGAT00000014737.1">
    <property type="protein sequence ID" value="ENSNGAP00000009226.1"/>
    <property type="gene ID" value="ENSNGAG00000011961.1"/>
</dbReference>
<protein>
    <submittedName>
        <fullName evidence="1">Uncharacterized protein</fullName>
    </submittedName>
</protein>
<proteinExistence type="predicted"/>
<reference evidence="1" key="1">
    <citation type="submission" date="2025-08" db="UniProtKB">
        <authorList>
            <consortium name="Ensembl"/>
        </authorList>
    </citation>
    <scope>IDENTIFICATION</scope>
</reference>
<evidence type="ECO:0000313" key="2">
    <source>
        <dbReference type="Proteomes" id="UP000694381"/>
    </source>
</evidence>
<sequence length="40" mass="4466">MEARAPEVPCEEVLRDAAENLLQKLEAHFQALTATLSLRT</sequence>
<dbReference type="AlphaFoldDB" id="A0A8C6QX25"/>
<reference evidence="1" key="2">
    <citation type="submission" date="2025-09" db="UniProtKB">
        <authorList>
            <consortium name="Ensembl"/>
        </authorList>
    </citation>
    <scope>IDENTIFICATION</scope>
</reference>
<name>A0A8C6QX25_NANGA</name>
<accession>A0A8C6QX25</accession>
<evidence type="ECO:0000313" key="1">
    <source>
        <dbReference type="Ensembl" id="ENSNGAP00000009226.1"/>
    </source>
</evidence>
<organism evidence="1 2">
    <name type="scientific">Nannospalax galili</name>
    <name type="common">Northern Israeli blind subterranean mole rat</name>
    <name type="synonym">Spalax galili</name>
    <dbReference type="NCBI Taxonomy" id="1026970"/>
    <lineage>
        <taxon>Eukaryota</taxon>
        <taxon>Metazoa</taxon>
        <taxon>Chordata</taxon>
        <taxon>Craniata</taxon>
        <taxon>Vertebrata</taxon>
        <taxon>Euteleostomi</taxon>
        <taxon>Mammalia</taxon>
        <taxon>Eutheria</taxon>
        <taxon>Euarchontoglires</taxon>
        <taxon>Glires</taxon>
        <taxon>Rodentia</taxon>
        <taxon>Myomorpha</taxon>
        <taxon>Muroidea</taxon>
        <taxon>Spalacidae</taxon>
        <taxon>Spalacinae</taxon>
        <taxon>Nannospalax</taxon>
    </lineage>
</organism>